<reference evidence="2" key="1">
    <citation type="submission" date="2025-08" db="UniProtKB">
        <authorList>
            <consortium name="RefSeq"/>
        </authorList>
    </citation>
    <scope>IDENTIFICATION</scope>
    <source>
        <strain evidence="2">11010-0011.00</strain>
        <tissue evidence="2">Whole body</tissue>
    </source>
</reference>
<organism evidence="1 2">
    <name type="scientific">Drosophila lebanonensis</name>
    <name type="common">Fruit fly</name>
    <name type="synonym">Scaptodrosophila lebanonensis</name>
    <dbReference type="NCBI Taxonomy" id="7225"/>
    <lineage>
        <taxon>Eukaryota</taxon>
        <taxon>Metazoa</taxon>
        <taxon>Ecdysozoa</taxon>
        <taxon>Arthropoda</taxon>
        <taxon>Hexapoda</taxon>
        <taxon>Insecta</taxon>
        <taxon>Pterygota</taxon>
        <taxon>Neoptera</taxon>
        <taxon>Endopterygota</taxon>
        <taxon>Diptera</taxon>
        <taxon>Brachycera</taxon>
        <taxon>Muscomorpha</taxon>
        <taxon>Ephydroidea</taxon>
        <taxon>Drosophilidae</taxon>
        <taxon>Scaptodrosophila</taxon>
    </lineage>
</organism>
<dbReference type="InterPro" id="IPR021917">
    <property type="entry name" value="Unchr_Zn-peptidase-like"/>
</dbReference>
<dbReference type="Pfam" id="PF12044">
    <property type="entry name" value="Metallopep"/>
    <property type="match status" value="1"/>
</dbReference>
<dbReference type="Proteomes" id="UP000504634">
    <property type="component" value="Unplaced"/>
</dbReference>
<sequence>MTSSITGCKRTHHIEVEQLEDADIVQHSLLLIKGRLQPPVCANAKQQQLKATLTLRREQVGEEDTEEQDQEQEQLTQLSTGGEFKLLFDLTAGARGSQNRDIGAACQLQLQCCSGSRLLHFVYEPRRSDYRVQPLYLVCRASDSDETTAESAEQQRKRCALIDLNLRLVQCIYAHKLHAAGHANRTFTLNGACRVFRSQLSCAAARQSSEDELWQHFATEILSSQAWGQQLQLKFVAFVGCTRYDGAAVVASGDYSYASIRRHLSAHAALGGGGLALFGSAYFYAWPSTFTEIGDCIRSTERVDLTRLPDESNYRRTYGGVYASTLGAVCHELGHCFDLGHTTDGVMGHGFDFLNRVLTVDQPTEHLPKRVLHKIQNPETTIAGASSTIGTRPRFTQLKLKQQAVGGGPSNQHLENYHAQRRNDSFYFAHNCAVILAQHRWLQPNGLHSNDLSNVARIRLDTTRAEIISSVPLRLIELRCNSNSLVAHYEEFLEKDEPVHRFQLPASLWHLLASQRTHYSFVLSVNGDTKRLACDTPLLETAAEAEVDNSGL</sequence>
<protein>
    <submittedName>
        <fullName evidence="2">Uncharacterized protein LOC115627494</fullName>
    </submittedName>
</protein>
<evidence type="ECO:0000313" key="1">
    <source>
        <dbReference type="Proteomes" id="UP000504634"/>
    </source>
</evidence>
<keyword evidence="1" id="KW-1185">Reference proteome</keyword>
<accession>A0A6J2TQU4</accession>
<dbReference type="PANTHER" id="PTHR21054">
    <property type="entry name" value="ZINC METALLOPROTEINASE-RELATED"/>
    <property type="match status" value="1"/>
</dbReference>
<proteinExistence type="predicted"/>
<dbReference type="InterPro" id="IPR053002">
    <property type="entry name" value="Metalloproteinase_M10B"/>
</dbReference>
<name>A0A6J2TQU4_DROLE</name>
<dbReference type="OrthoDB" id="74460at2759"/>
<dbReference type="AlphaFoldDB" id="A0A6J2TQU4"/>
<dbReference type="RefSeq" id="XP_030379041.1">
    <property type="nucleotide sequence ID" value="XM_030523181.1"/>
</dbReference>
<dbReference type="GeneID" id="115627494"/>
<evidence type="ECO:0000313" key="2">
    <source>
        <dbReference type="RefSeq" id="XP_030379041.1"/>
    </source>
</evidence>
<dbReference type="PANTHER" id="PTHR21054:SF2">
    <property type="entry name" value="MIP04191P"/>
    <property type="match status" value="1"/>
</dbReference>
<gene>
    <name evidence="2" type="primary">LOC115627494</name>
</gene>